<dbReference type="InterPro" id="IPR011990">
    <property type="entry name" value="TPR-like_helical_dom_sf"/>
</dbReference>
<feature type="repeat" description="TPR" evidence="1">
    <location>
        <begin position="720"/>
        <end position="753"/>
    </location>
</feature>
<protein>
    <submittedName>
        <fullName evidence="2">PEP-CTERM system TPR-repeat protein PrsT</fullName>
    </submittedName>
</protein>
<feature type="repeat" description="TPR" evidence="1">
    <location>
        <begin position="618"/>
        <end position="651"/>
    </location>
</feature>
<keyword evidence="3" id="KW-1185">Reference proteome</keyword>
<dbReference type="SUPFAM" id="SSF48452">
    <property type="entry name" value="TPR-like"/>
    <property type="match status" value="3"/>
</dbReference>
<feature type="repeat" description="TPR" evidence="1">
    <location>
        <begin position="786"/>
        <end position="819"/>
    </location>
</feature>
<dbReference type="PROSITE" id="PS50005">
    <property type="entry name" value="TPR"/>
    <property type="match status" value="5"/>
</dbReference>
<dbReference type="SMART" id="SM00028">
    <property type="entry name" value="TPR"/>
    <property type="match status" value="14"/>
</dbReference>
<dbReference type="PANTHER" id="PTHR12558">
    <property type="entry name" value="CELL DIVISION CYCLE 16,23,27"/>
    <property type="match status" value="1"/>
</dbReference>
<organism evidence="2 3">
    <name type="scientific">Steroidobacter gossypii</name>
    <dbReference type="NCBI Taxonomy" id="2805490"/>
    <lineage>
        <taxon>Bacteria</taxon>
        <taxon>Pseudomonadati</taxon>
        <taxon>Pseudomonadota</taxon>
        <taxon>Gammaproteobacteria</taxon>
        <taxon>Steroidobacterales</taxon>
        <taxon>Steroidobacteraceae</taxon>
        <taxon>Steroidobacter</taxon>
    </lineage>
</organism>
<evidence type="ECO:0000313" key="2">
    <source>
        <dbReference type="EMBL" id="MBM0106194.1"/>
    </source>
</evidence>
<dbReference type="InterPro" id="IPR019734">
    <property type="entry name" value="TPR_rpt"/>
</dbReference>
<dbReference type="EMBL" id="JAEVLS010000003">
    <property type="protein sequence ID" value="MBM0106194.1"/>
    <property type="molecule type" value="Genomic_DNA"/>
</dbReference>
<gene>
    <name evidence="2" type="primary">prsT</name>
    <name evidence="2" type="ORF">JM946_15790</name>
</gene>
<dbReference type="Pfam" id="PF13432">
    <property type="entry name" value="TPR_16"/>
    <property type="match status" value="1"/>
</dbReference>
<dbReference type="PROSITE" id="PS51257">
    <property type="entry name" value="PROKAR_LIPOPROTEIN"/>
    <property type="match status" value="1"/>
</dbReference>
<evidence type="ECO:0000256" key="1">
    <source>
        <dbReference type="PROSITE-ProRule" id="PRU00339"/>
    </source>
</evidence>
<dbReference type="Proteomes" id="UP000661077">
    <property type="component" value="Unassembled WGS sequence"/>
</dbReference>
<reference evidence="2 3" key="1">
    <citation type="journal article" date="2021" name="Int. J. Syst. Evol. Microbiol.">
        <title>Steroidobacter gossypii sp. nov., isolated from soil of cotton cropping field.</title>
        <authorList>
            <person name="Huang R."/>
            <person name="Yang S."/>
            <person name="Zhen C."/>
            <person name="Liu W."/>
        </authorList>
    </citation>
    <scope>NUCLEOTIDE SEQUENCE [LARGE SCALE GENOMIC DNA]</scope>
    <source>
        <strain evidence="2 3">S1-65</strain>
    </source>
</reference>
<dbReference type="PANTHER" id="PTHR12558:SF13">
    <property type="entry name" value="CELL DIVISION CYCLE PROTEIN 27 HOMOLOG"/>
    <property type="match status" value="1"/>
</dbReference>
<feature type="repeat" description="TPR" evidence="1">
    <location>
        <begin position="652"/>
        <end position="685"/>
    </location>
</feature>
<dbReference type="RefSeq" id="WP_203168306.1">
    <property type="nucleotide sequence ID" value="NZ_JAEVLS010000003.1"/>
</dbReference>
<feature type="repeat" description="TPR" evidence="1">
    <location>
        <begin position="313"/>
        <end position="346"/>
    </location>
</feature>
<dbReference type="NCBIfam" id="TIGR02917">
    <property type="entry name" value="PEP_TPR_lipo"/>
    <property type="match status" value="1"/>
</dbReference>
<keyword evidence="1" id="KW-0802">TPR repeat</keyword>
<name>A0ABS1WYY0_9GAMM</name>
<sequence>MQFPRVQGERLRASALALCLVTTLLALSGCDFLVSPQQRYERAQSQVAQGEYRGALVELKNALKKQPDLHEARALLAAVALWLGDPASAEAELNRLPETSDPSAHADLRLRIDLASGRPQAVLDKSASGSVAGVAPAKLSLYRGAALDALGRTAEAQQEYRAAVQSDPSLLDAQVGVIETTAALGDSDAALQAATQLTEQHPNSAIAWYAQGSLLARTGKTDEARTALLKARDLAGKQIEVSRQAALLSTLIELQLASRDVEGARSNLEAMNRIVGGSSLASLTAARVSMASNDYIAAAGELRRLVNSAPQFTAARYLLGVALVAQGNLEQASQELGRVVEQAPQNLEARQLLAQVRMRLHDPDGALRVLVPAIQANADNSRLAAIFDEARNQAGADASTIATLEEALRKAPDNANLQLQLANLYLQAGAPDKAVALLRRDQPSGPLDPRRESVLLQGIARSQGQAAANAHIDKLLARDSGPGIVSLVAGFHAREGNYDKSRTLLNAALARDPKQPELLFTLARVEWSDRKLDAARSALQRVIDGDPDNHPAQMLLVEMDIAQGAEQEAAARLENMRKADPKAIEPTLLLARLALRQNDPKRADELISAAVQVAPKRPEVLNTAGLLYLESGRFDQAAALFKDGVNVNGANPMLWLNLGRAQLGLDQKGPAREALEKALSLQPNWLPAVGALAFLEVQEGREAAALERIEGLKRTQPKDPAVLALEGEVYSALRRYEDAARSFDAASALRPSSELAIKSYQARLAGKLPDAIAPLERWSRDHPDNPGFNAVLADAYIKLGERQKAVQLYQRILERQPNSVAALNNLAWLYYELHDERALTTARRAYALAPQSAAIMDTLGWILVERGFVTEGLTLLERAATPKAGPEIQYHYAAALARSGAKDRARQRLSELLGNETTFASREAAQRLLGEL</sequence>
<dbReference type="Pfam" id="PF14559">
    <property type="entry name" value="TPR_19"/>
    <property type="match status" value="7"/>
</dbReference>
<evidence type="ECO:0000313" key="3">
    <source>
        <dbReference type="Proteomes" id="UP000661077"/>
    </source>
</evidence>
<comment type="caution">
    <text evidence="2">The sequence shown here is derived from an EMBL/GenBank/DDBJ whole genome shotgun (WGS) entry which is preliminary data.</text>
</comment>
<dbReference type="Gene3D" id="1.25.40.10">
    <property type="entry name" value="Tetratricopeptide repeat domain"/>
    <property type="match status" value="4"/>
</dbReference>
<accession>A0ABS1WYY0</accession>
<proteinExistence type="predicted"/>
<dbReference type="InterPro" id="IPR014266">
    <property type="entry name" value="PEP-CTERM_TPR_PrsT"/>
</dbReference>